<dbReference type="CDD" id="cd01949">
    <property type="entry name" value="GGDEF"/>
    <property type="match status" value="1"/>
</dbReference>
<dbReference type="OrthoDB" id="9812260at2"/>
<dbReference type="CDD" id="cd00130">
    <property type="entry name" value="PAS"/>
    <property type="match status" value="1"/>
</dbReference>
<keyword evidence="4" id="KW-1185">Reference proteome</keyword>
<name>A0A366HF24_9BURK</name>
<proteinExistence type="predicted"/>
<sequence length="497" mass="56861">MQSSPAEKNNTHNKGPGTADLFEVSPTSMWLEDYSGLRELFNEWRAAGVTDLRSHLLADLSRIGQCSANIKVVRVNQRALDMYAASSFEDLTSKLDKVFRDDMYEAHVTEMVQLWEGRNAFESTSVNYALNGRRIDILLKGVVLPGHEQDWKRVLVVMDDITELEDARRRLQISREYAAGLFQYAPVSLWVEDFSAIKDLLDELRLQGITDFRTFTDVHPEFVERCMSEIRVLDVNEYTLAMFKASSQADLLSRLPEVFREEMRPYFREQLIDLWEGRLLQHREVLNYALDGSVVNIHLQFSVFSGHEEKWDLVLLALTDITARKKAEAYLEYLGKHDVLTKLKNRSFYVDELNRLERKNVRPVSVVIIDLNHLKETNDSLGHAIGDGLLQRTGEILTQAVDKPFQPARIGGDEFAILLPGVDADGCEALINSIHELIELNNQFYNGPPLNLSIGWATCTTPGKLDDALRTADLNMYQNKRQYYENAKSNRRNNKDG</sequence>
<protein>
    <submittedName>
        <fullName evidence="3">Diguanylate cyclase (GGDEF)-like protein</fullName>
    </submittedName>
</protein>
<feature type="domain" description="GGDEF" evidence="2">
    <location>
        <begin position="362"/>
        <end position="493"/>
    </location>
</feature>
<dbReference type="InterPro" id="IPR052155">
    <property type="entry name" value="Biofilm_reg_signaling"/>
</dbReference>
<gene>
    <name evidence="3" type="ORF">DFR37_103397</name>
</gene>
<reference evidence="3 4" key="1">
    <citation type="submission" date="2018-06" db="EMBL/GenBank/DDBJ databases">
        <title>Genomic Encyclopedia of Type Strains, Phase IV (KMG-IV): sequencing the most valuable type-strain genomes for metagenomic binning, comparative biology and taxonomic classification.</title>
        <authorList>
            <person name="Goeker M."/>
        </authorList>
    </citation>
    <scope>NUCLEOTIDE SEQUENCE [LARGE SCALE GENOMIC DNA]</scope>
    <source>
        <strain evidence="3 4">DSM 25520</strain>
    </source>
</reference>
<dbReference type="SMART" id="SM00267">
    <property type="entry name" value="GGDEF"/>
    <property type="match status" value="1"/>
</dbReference>
<dbReference type="PANTHER" id="PTHR44757:SF2">
    <property type="entry name" value="BIOFILM ARCHITECTURE MAINTENANCE PROTEIN MBAA"/>
    <property type="match status" value="1"/>
</dbReference>
<dbReference type="EMBL" id="QNRQ01000003">
    <property type="protein sequence ID" value="RBP41051.1"/>
    <property type="molecule type" value="Genomic_DNA"/>
</dbReference>
<dbReference type="AlphaFoldDB" id="A0A366HF24"/>
<dbReference type="InterPro" id="IPR000160">
    <property type="entry name" value="GGDEF_dom"/>
</dbReference>
<dbReference type="InterPro" id="IPR000014">
    <property type="entry name" value="PAS"/>
</dbReference>
<dbReference type="Gene3D" id="3.30.70.270">
    <property type="match status" value="1"/>
</dbReference>
<dbReference type="InterPro" id="IPR043128">
    <property type="entry name" value="Rev_trsase/Diguanyl_cyclase"/>
</dbReference>
<evidence type="ECO:0000313" key="4">
    <source>
        <dbReference type="Proteomes" id="UP000253628"/>
    </source>
</evidence>
<dbReference type="Pfam" id="PF00990">
    <property type="entry name" value="GGDEF"/>
    <property type="match status" value="1"/>
</dbReference>
<dbReference type="Proteomes" id="UP000253628">
    <property type="component" value="Unassembled WGS sequence"/>
</dbReference>
<accession>A0A366HF24</accession>
<feature type="region of interest" description="Disordered" evidence="1">
    <location>
        <begin position="1"/>
        <end position="20"/>
    </location>
</feature>
<dbReference type="SUPFAM" id="SSF55785">
    <property type="entry name" value="PYP-like sensor domain (PAS domain)"/>
    <property type="match status" value="2"/>
</dbReference>
<dbReference type="PROSITE" id="PS50887">
    <property type="entry name" value="GGDEF"/>
    <property type="match status" value="1"/>
</dbReference>
<dbReference type="RefSeq" id="WP_113932790.1">
    <property type="nucleotide sequence ID" value="NZ_JACCEU010000004.1"/>
</dbReference>
<dbReference type="Gene3D" id="3.30.450.20">
    <property type="entry name" value="PAS domain"/>
    <property type="match status" value="2"/>
</dbReference>
<dbReference type="InterPro" id="IPR029787">
    <property type="entry name" value="Nucleotide_cyclase"/>
</dbReference>
<dbReference type="PANTHER" id="PTHR44757">
    <property type="entry name" value="DIGUANYLATE CYCLASE DGCP"/>
    <property type="match status" value="1"/>
</dbReference>
<evidence type="ECO:0000256" key="1">
    <source>
        <dbReference type="SAM" id="MobiDB-lite"/>
    </source>
</evidence>
<organism evidence="3 4">
    <name type="scientific">Eoetvoesiella caeni</name>
    <dbReference type="NCBI Taxonomy" id="645616"/>
    <lineage>
        <taxon>Bacteria</taxon>
        <taxon>Pseudomonadati</taxon>
        <taxon>Pseudomonadota</taxon>
        <taxon>Betaproteobacteria</taxon>
        <taxon>Burkholderiales</taxon>
        <taxon>Alcaligenaceae</taxon>
        <taxon>Eoetvoesiella</taxon>
    </lineage>
</organism>
<dbReference type="SUPFAM" id="SSF55073">
    <property type="entry name" value="Nucleotide cyclase"/>
    <property type="match status" value="1"/>
</dbReference>
<dbReference type="NCBIfam" id="TIGR00254">
    <property type="entry name" value="GGDEF"/>
    <property type="match status" value="1"/>
</dbReference>
<dbReference type="InterPro" id="IPR035965">
    <property type="entry name" value="PAS-like_dom_sf"/>
</dbReference>
<evidence type="ECO:0000259" key="2">
    <source>
        <dbReference type="PROSITE" id="PS50887"/>
    </source>
</evidence>
<comment type="caution">
    <text evidence="3">The sequence shown here is derived from an EMBL/GenBank/DDBJ whole genome shotgun (WGS) entry which is preliminary data.</text>
</comment>
<evidence type="ECO:0000313" key="3">
    <source>
        <dbReference type="EMBL" id="RBP41051.1"/>
    </source>
</evidence>